<dbReference type="Pfam" id="PF16905">
    <property type="entry name" value="GPHH"/>
    <property type="match status" value="1"/>
</dbReference>
<keyword evidence="11" id="KW-0406">Ion transport</keyword>
<dbReference type="PRINTS" id="PR00167">
    <property type="entry name" value="CACHANNEL"/>
</dbReference>
<comment type="caution">
    <text evidence="18">The sequence shown here is derived from an EMBL/GenBank/DDBJ whole genome shotgun (WGS) entry which is preliminary data.</text>
</comment>
<comment type="similarity">
    <text evidence="14">Belongs to the calcium channel alpha-1 subunit (TC 1.A.1.11) family.</text>
</comment>
<dbReference type="Gene3D" id="1.20.120.350">
    <property type="entry name" value="Voltage-gated potassium channels. Chain C"/>
    <property type="match status" value="1"/>
</dbReference>
<comment type="subcellular location">
    <subcellularLocation>
        <location evidence="1 14">Membrane</location>
        <topology evidence="1 14">Multi-pass membrane protein</topology>
    </subcellularLocation>
</comment>
<feature type="transmembrane region" description="Helical" evidence="16">
    <location>
        <begin position="67"/>
        <end position="86"/>
    </location>
</feature>
<dbReference type="SMART" id="SM01062">
    <property type="entry name" value="Ca_chan_IQ"/>
    <property type="match status" value="1"/>
</dbReference>
<keyword evidence="9 14" id="KW-0851">Voltage-gated channel</keyword>
<evidence type="ECO:0000256" key="15">
    <source>
        <dbReference type="SAM" id="MobiDB-lite"/>
    </source>
</evidence>
<keyword evidence="12 16" id="KW-0472">Membrane</keyword>
<keyword evidence="6" id="KW-0479">Metal-binding</keyword>
<evidence type="ECO:0000313" key="19">
    <source>
        <dbReference type="Proteomes" id="UP001482620"/>
    </source>
</evidence>
<organism evidence="18 19">
    <name type="scientific">Ilyodon furcidens</name>
    <name type="common">goldbreast splitfin</name>
    <dbReference type="NCBI Taxonomy" id="33524"/>
    <lineage>
        <taxon>Eukaryota</taxon>
        <taxon>Metazoa</taxon>
        <taxon>Chordata</taxon>
        <taxon>Craniata</taxon>
        <taxon>Vertebrata</taxon>
        <taxon>Euteleostomi</taxon>
        <taxon>Actinopterygii</taxon>
        <taxon>Neopterygii</taxon>
        <taxon>Teleostei</taxon>
        <taxon>Neoteleostei</taxon>
        <taxon>Acanthomorphata</taxon>
        <taxon>Ovalentaria</taxon>
        <taxon>Atherinomorphae</taxon>
        <taxon>Cyprinodontiformes</taxon>
        <taxon>Goodeidae</taxon>
        <taxon>Ilyodon</taxon>
    </lineage>
</organism>
<evidence type="ECO:0000256" key="12">
    <source>
        <dbReference type="ARBA" id="ARBA00023136"/>
    </source>
</evidence>
<dbReference type="Proteomes" id="UP001482620">
    <property type="component" value="Unassembled WGS sequence"/>
</dbReference>
<evidence type="ECO:0000256" key="6">
    <source>
        <dbReference type="ARBA" id="ARBA00022723"/>
    </source>
</evidence>
<evidence type="ECO:0000256" key="4">
    <source>
        <dbReference type="ARBA" id="ARBA00022673"/>
    </source>
</evidence>
<dbReference type="InterPro" id="IPR050599">
    <property type="entry name" value="VDCC_alpha-1_subunit"/>
</dbReference>
<dbReference type="InterPro" id="IPR014873">
    <property type="entry name" value="VDCC_a1su_IQ"/>
</dbReference>
<evidence type="ECO:0000256" key="2">
    <source>
        <dbReference type="ARBA" id="ARBA00022448"/>
    </source>
</evidence>
<dbReference type="Gene3D" id="6.10.250.2180">
    <property type="match status" value="1"/>
</dbReference>
<proteinExistence type="inferred from homology"/>
<accession>A0ABV0UWB7</accession>
<reference evidence="18 19" key="1">
    <citation type="submission" date="2021-06" db="EMBL/GenBank/DDBJ databases">
        <authorList>
            <person name="Palmer J.M."/>
        </authorList>
    </citation>
    <scope>NUCLEOTIDE SEQUENCE [LARGE SCALE GENOMIC DNA]</scope>
    <source>
        <strain evidence="19">if_2019</strain>
        <tissue evidence="18">Muscle</tissue>
    </source>
</reference>
<dbReference type="Pfam" id="PF08763">
    <property type="entry name" value="Ca_chan_IQ"/>
    <property type="match status" value="1"/>
</dbReference>
<evidence type="ECO:0000256" key="9">
    <source>
        <dbReference type="ARBA" id="ARBA00022882"/>
    </source>
</evidence>
<feature type="domain" description="Voltage-dependent calcium channel alpha-1 subunit IQ" evidence="17">
    <location>
        <begin position="411"/>
        <end position="445"/>
    </location>
</feature>
<feature type="region of interest" description="Disordered" evidence="15">
    <location>
        <begin position="532"/>
        <end position="577"/>
    </location>
</feature>
<evidence type="ECO:0000256" key="7">
    <source>
        <dbReference type="ARBA" id="ARBA00022737"/>
    </source>
</evidence>
<sequence length="577" mass="66031">RQCVEYALKAQPLKLYIPKNQVQYKFWSIINSTGFEYVMFVLILLNTVTLAVQHYEQSKTFSDVMDILNMVFTGLFTVEMLLKLLALRLRHYFVDAWNSFDALIVVGSVVDIVVTEFSSGEDSSRVSITFFRLFRVMRLVKLLNKGEGIRTLLWTFIKSLQALPYVALLIAMIFFIYAVIGMQTFGKIAMQDYTQINRNNNFQTFPQAVLLLFRCATGEAWQEIMLASLPGKRCDPESDHEPGEEFSCGSNFAIVYFISFFMLCAFLIINLFVAVIMDNFDYLTRDWSILGPHHLDEFKRIWSEYDPEAKGRIKHLDVVALLRRIQPPLGFGKLCPHRVACKRLVAMNMPLNADGMVTFNATLFALVRTALKIKTEDNPEQENEELRAIIKKIWKRMKPKLLDEVIPPHEEEEVTVGKFYATFLIQDYFRKFRKRKEKGNVTGESDSTNPSAVQLCKAGLKTLQDLGPEMRLALNEDLEDEEEAMMEGEELENTGYKVENGFGAENRRGSILTPTGDVSGLIHRVGSLTKMANGNEHDERLHRGDSVRSSVSHHRRASVKNGLSDNAHKRPSYYKYG</sequence>
<feature type="transmembrane region" description="Helical" evidence="16">
    <location>
        <begin position="35"/>
        <end position="55"/>
    </location>
</feature>
<dbReference type="PANTHER" id="PTHR45628:SF2">
    <property type="entry name" value="VOLTAGE-DEPENDENT L-TYPE CALCIUM CHANNEL SUBUNIT ALPHA-1F"/>
    <property type="match status" value="1"/>
</dbReference>
<evidence type="ECO:0000256" key="16">
    <source>
        <dbReference type="SAM" id="Phobius"/>
    </source>
</evidence>
<dbReference type="Gene3D" id="1.10.287.70">
    <property type="match status" value="1"/>
</dbReference>
<keyword evidence="10 16" id="KW-1133">Transmembrane helix</keyword>
<keyword evidence="4 14" id="KW-0107">Calcium channel</keyword>
<keyword evidence="8 14" id="KW-0106">Calcium</keyword>
<evidence type="ECO:0000256" key="14">
    <source>
        <dbReference type="RuleBase" id="RU003808"/>
    </source>
</evidence>
<feature type="non-terminal residue" evidence="18">
    <location>
        <position position="1"/>
    </location>
</feature>
<keyword evidence="3 14" id="KW-0109">Calcium transport</keyword>
<evidence type="ECO:0000313" key="18">
    <source>
        <dbReference type="EMBL" id="MEQ2249370.1"/>
    </source>
</evidence>
<keyword evidence="5 16" id="KW-0812">Transmembrane</keyword>
<evidence type="ECO:0000256" key="5">
    <source>
        <dbReference type="ARBA" id="ARBA00022692"/>
    </source>
</evidence>
<feature type="non-terminal residue" evidence="18">
    <location>
        <position position="577"/>
    </location>
</feature>
<evidence type="ECO:0000256" key="11">
    <source>
        <dbReference type="ARBA" id="ARBA00023065"/>
    </source>
</evidence>
<keyword evidence="2" id="KW-0813">Transport</keyword>
<keyword evidence="13" id="KW-0407">Ion channel</keyword>
<evidence type="ECO:0000256" key="1">
    <source>
        <dbReference type="ARBA" id="ARBA00004141"/>
    </source>
</evidence>
<evidence type="ECO:0000256" key="10">
    <source>
        <dbReference type="ARBA" id="ARBA00022989"/>
    </source>
</evidence>
<dbReference type="InterPro" id="IPR005821">
    <property type="entry name" value="Ion_trans_dom"/>
</dbReference>
<dbReference type="SUPFAM" id="SSF81324">
    <property type="entry name" value="Voltage-gated potassium channels"/>
    <property type="match status" value="1"/>
</dbReference>
<feature type="transmembrane region" description="Helical" evidence="16">
    <location>
        <begin position="162"/>
        <end position="180"/>
    </location>
</feature>
<evidence type="ECO:0000256" key="8">
    <source>
        <dbReference type="ARBA" id="ARBA00022837"/>
    </source>
</evidence>
<name>A0ABV0UWB7_9TELE</name>
<evidence type="ECO:0000256" key="13">
    <source>
        <dbReference type="ARBA" id="ARBA00023303"/>
    </source>
</evidence>
<keyword evidence="19" id="KW-1185">Reference proteome</keyword>
<evidence type="ECO:0000259" key="17">
    <source>
        <dbReference type="SMART" id="SM01062"/>
    </source>
</evidence>
<dbReference type="Pfam" id="PF00520">
    <property type="entry name" value="Ion_trans"/>
    <property type="match status" value="1"/>
</dbReference>
<gene>
    <name evidence="18" type="primary">CACNA1F_2</name>
    <name evidence="18" type="ORF">ILYODFUR_028435</name>
</gene>
<dbReference type="InterPro" id="IPR027359">
    <property type="entry name" value="Volt_channel_dom_sf"/>
</dbReference>
<evidence type="ECO:0000256" key="3">
    <source>
        <dbReference type="ARBA" id="ARBA00022568"/>
    </source>
</evidence>
<keyword evidence="7" id="KW-0677">Repeat</keyword>
<dbReference type="EMBL" id="JAHRIQ010084981">
    <property type="protein sequence ID" value="MEQ2249370.1"/>
    <property type="molecule type" value="Genomic_DNA"/>
</dbReference>
<dbReference type="InterPro" id="IPR031649">
    <property type="entry name" value="GPHH_dom"/>
</dbReference>
<feature type="compositionally biased region" description="Basic and acidic residues" evidence="15">
    <location>
        <begin position="535"/>
        <end position="546"/>
    </location>
</feature>
<feature type="transmembrane region" description="Helical" evidence="16">
    <location>
        <begin position="253"/>
        <end position="277"/>
    </location>
</feature>
<dbReference type="InterPro" id="IPR002077">
    <property type="entry name" value="VDCCAlpha1"/>
</dbReference>
<dbReference type="PANTHER" id="PTHR45628">
    <property type="entry name" value="VOLTAGE-DEPENDENT CALCIUM CHANNEL TYPE A SUBUNIT ALPHA-1"/>
    <property type="match status" value="1"/>
</dbReference>
<protein>
    <submittedName>
        <fullName evidence="18">Voltage-dependent L-type calcium channel subunit alpha-1F</fullName>
    </submittedName>
</protein>